<feature type="compositionally biased region" description="Basic residues" evidence="4">
    <location>
        <begin position="339"/>
        <end position="350"/>
    </location>
</feature>
<dbReference type="PROSITE" id="PS50330">
    <property type="entry name" value="UIM"/>
    <property type="match status" value="1"/>
</dbReference>
<evidence type="ECO:0000313" key="7">
    <source>
        <dbReference type="Proteomes" id="UP000237481"/>
    </source>
</evidence>
<dbReference type="GO" id="GO:0008270">
    <property type="term" value="F:zinc ion binding"/>
    <property type="evidence" value="ECO:0007669"/>
    <property type="project" value="UniProtKB-KW"/>
</dbReference>
<organism evidence="6 7">
    <name type="scientific">Tolypocladium paradoxum</name>
    <dbReference type="NCBI Taxonomy" id="94208"/>
    <lineage>
        <taxon>Eukaryota</taxon>
        <taxon>Fungi</taxon>
        <taxon>Dikarya</taxon>
        <taxon>Ascomycota</taxon>
        <taxon>Pezizomycotina</taxon>
        <taxon>Sordariomycetes</taxon>
        <taxon>Hypocreomycetidae</taxon>
        <taxon>Hypocreales</taxon>
        <taxon>Ophiocordycipitaceae</taxon>
        <taxon>Tolypocladium</taxon>
    </lineage>
</organism>
<dbReference type="InterPro" id="IPR003903">
    <property type="entry name" value="UIM_dom"/>
</dbReference>
<dbReference type="AlphaFoldDB" id="A0A2S4L098"/>
<feature type="region of interest" description="Disordered" evidence="4">
    <location>
        <begin position="521"/>
        <end position="568"/>
    </location>
</feature>
<proteinExistence type="predicted"/>
<dbReference type="SUPFAM" id="SSF57903">
    <property type="entry name" value="FYVE/PHD zinc finger"/>
    <property type="match status" value="1"/>
</dbReference>
<keyword evidence="1" id="KW-0479">Metal-binding</keyword>
<keyword evidence="3" id="KW-0862">Zinc</keyword>
<dbReference type="InterPro" id="IPR053051">
    <property type="entry name" value="HDAC_complex_subunit"/>
</dbReference>
<dbReference type="GO" id="GO:0070210">
    <property type="term" value="C:Rpd3L-Expanded complex"/>
    <property type="evidence" value="ECO:0007669"/>
    <property type="project" value="TreeGrafter"/>
</dbReference>
<feature type="compositionally biased region" description="Basic and acidic residues" evidence="4">
    <location>
        <begin position="351"/>
        <end position="367"/>
    </location>
</feature>
<dbReference type="SMART" id="SM00249">
    <property type="entry name" value="PHD"/>
    <property type="match status" value="1"/>
</dbReference>
<feature type="compositionally biased region" description="Basic and acidic residues" evidence="4">
    <location>
        <begin position="249"/>
        <end position="262"/>
    </location>
</feature>
<evidence type="ECO:0000256" key="4">
    <source>
        <dbReference type="SAM" id="MobiDB-lite"/>
    </source>
</evidence>
<dbReference type="EMBL" id="PKSG01000397">
    <property type="protein sequence ID" value="POR35827.1"/>
    <property type="molecule type" value="Genomic_DNA"/>
</dbReference>
<feature type="region of interest" description="Disordered" evidence="4">
    <location>
        <begin position="1"/>
        <end position="84"/>
    </location>
</feature>
<protein>
    <submittedName>
        <fullName evidence="6">Histone deacetylase complex subunit cti6</fullName>
    </submittedName>
</protein>
<dbReference type="GO" id="GO:0033698">
    <property type="term" value="C:Rpd3L complex"/>
    <property type="evidence" value="ECO:0007669"/>
    <property type="project" value="TreeGrafter"/>
</dbReference>
<dbReference type="InterPro" id="IPR013083">
    <property type="entry name" value="Znf_RING/FYVE/PHD"/>
</dbReference>
<keyword evidence="7" id="KW-1185">Reference proteome</keyword>
<feature type="compositionally biased region" description="Polar residues" evidence="4">
    <location>
        <begin position="311"/>
        <end position="324"/>
    </location>
</feature>
<feature type="compositionally biased region" description="Polar residues" evidence="4">
    <location>
        <begin position="37"/>
        <end position="55"/>
    </location>
</feature>
<feature type="compositionally biased region" description="Low complexity" evidence="4">
    <location>
        <begin position="12"/>
        <end position="26"/>
    </location>
</feature>
<feature type="compositionally biased region" description="Polar residues" evidence="4">
    <location>
        <begin position="199"/>
        <end position="209"/>
    </location>
</feature>
<feature type="compositionally biased region" description="Basic residues" evidence="4">
    <location>
        <begin position="428"/>
        <end position="442"/>
    </location>
</feature>
<feature type="domain" description="Zinc finger PHD-type" evidence="5">
    <location>
        <begin position="105"/>
        <end position="173"/>
    </location>
</feature>
<dbReference type="Pfam" id="PF20826">
    <property type="entry name" value="PHD_5"/>
    <property type="match status" value="1"/>
</dbReference>
<evidence type="ECO:0000256" key="2">
    <source>
        <dbReference type="ARBA" id="ARBA00022771"/>
    </source>
</evidence>
<reference evidence="6 7" key="1">
    <citation type="submission" date="2018-01" db="EMBL/GenBank/DDBJ databases">
        <title>Harnessing the power of phylogenomics to disentangle the directionality and signatures of interkingdom host jumping in the parasitic fungal genus Tolypocladium.</title>
        <authorList>
            <person name="Quandt C.A."/>
            <person name="Patterson W."/>
            <person name="Spatafora J.W."/>
        </authorList>
    </citation>
    <scope>NUCLEOTIDE SEQUENCE [LARGE SCALE GENOMIC DNA]</scope>
    <source>
        <strain evidence="6 7">NRBC 100945</strain>
    </source>
</reference>
<name>A0A2S4L098_9HYPO</name>
<sequence length="594" mass="64892">MAPPSPRRSSRARATNSQSQQSSVSSGTSGRLERSTRSLNKPSSGKSTPSASLSSEPLDDLDATLLGRRRKRGQDEEQDKPILVSTLSMANGSDDLQDEEDEAVRCICGSEDYPGRPPVEGPDADFFAAIELTEDVTGFFVQCDICKVWQHGACVGIFSAESSPEEYFCEQCRKDLHKIHTAINGQKYSKFLPIHGPSRATSRATSITKDGTRSPRHGSAKPSRPNSASQAAAKRRSTMNSRDAAYDDELLRRVIEASKEDAPADTAESTSRRTKRGRSDSEESVAPKYHRLDSSLTCRRHSASVKRQRTGSRSVSPPAQQPDTNGGDVADDEANMRNGAKKPRNIRHQREKSEKEEKERQRQEAANKRKGRAERRRAEDSDLSEEMPLAAAKAVQNKSVEPPNTVESPTTAQPPGTPPTSHPTTASSHKRGARSNHKKGKGRNQYTKDRDPDNEESPARSMSRDIQKNGDETTSHSKPSTGDHKHGSKGKQAMANKMSMLDMKRRVGAIMEFISRTQLDLAAENGGSSSGQDSPQKDESAQANGDSAAVKPEGEGANGNTPDASDVANFKGLNCMEMMDVLTRDMVKWQNQYA</sequence>
<dbReference type="STRING" id="94208.A0A2S4L098"/>
<comment type="caution">
    <text evidence="6">The sequence shown here is derived from an EMBL/GenBank/DDBJ whole genome shotgun (WGS) entry which is preliminary data.</text>
</comment>
<feature type="compositionally biased region" description="Basic residues" evidence="4">
    <location>
        <begin position="298"/>
        <end position="310"/>
    </location>
</feature>
<dbReference type="PANTHER" id="PTHR47793">
    <property type="entry name" value="HISTONE DEACETYLASE COMPLEX SUBUNIT CTI6"/>
    <property type="match status" value="1"/>
</dbReference>
<evidence type="ECO:0000259" key="5">
    <source>
        <dbReference type="SMART" id="SM00249"/>
    </source>
</evidence>
<feature type="compositionally biased region" description="Basic and acidic residues" evidence="4">
    <location>
        <begin position="462"/>
        <end position="485"/>
    </location>
</feature>
<dbReference type="InterPro" id="IPR011011">
    <property type="entry name" value="Znf_FYVE_PHD"/>
</dbReference>
<dbReference type="PANTHER" id="PTHR47793:SF1">
    <property type="entry name" value="HISTONE DEACETYLASE COMPLEX SUBUNIT CTI6"/>
    <property type="match status" value="1"/>
</dbReference>
<keyword evidence="2" id="KW-0863">Zinc-finger</keyword>
<dbReference type="OrthoDB" id="418595at2759"/>
<accession>A0A2S4L098</accession>
<evidence type="ECO:0000256" key="1">
    <source>
        <dbReference type="ARBA" id="ARBA00022723"/>
    </source>
</evidence>
<dbReference type="InterPro" id="IPR001965">
    <property type="entry name" value="Znf_PHD"/>
</dbReference>
<dbReference type="Proteomes" id="UP000237481">
    <property type="component" value="Unassembled WGS sequence"/>
</dbReference>
<dbReference type="GO" id="GO:0061186">
    <property type="term" value="P:negative regulation of silent mating-type cassette heterochromatin formation"/>
    <property type="evidence" value="ECO:0007669"/>
    <property type="project" value="TreeGrafter"/>
</dbReference>
<feature type="region of interest" description="Disordered" evidence="4">
    <location>
        <begin position="190"/>
        <end position="501"/>
    </location>
</feature>
<dbReference type="GO" id="GO:0061188">
    <property type="term" value="P:negative regulation of rDNA heterochromatin formation"/>
    <property type="evidence" value="ECO:0007669"/>
    <property type="project" value="TreeGrafter"/>
</dbReference>
<dbReference type="Gene3D" id="3.30.40.10">
    <property type="entry name" value="Zinc/RING finger domain, C3HC4 (zinc finger)"/>
    <property type="match status" value="1"/>
</dbReference>
<gene>
    <name evidence="6" type="ORF">TPAR_03973</name>
</gene>
<evidence type="ECO:0000256" key="3">
    <source>
        <dbReference type="ARBA" id="ARBA00022833"/>
    </source>
</evidence>
<dbReference type="PROSITE" id="PS01359">
    <property type="entry name" value="ZF_PHD_1"/>
    <property type="match status" value="1"/>
</dbReference>
<dbReference type="InterPro" id="IPR019786">
    <property type="entry name" value="Zinc_finger_PHD-type_CS"/>
</dbReference>
<evidence type="ECO:0000313" key="6">
    <source>
        <dbReference type="EMBL" id="POR35827.1"/>
    </source>
</evidence>